<keyword evidence="1" id="KW-0472">Membrane</keyword>
<feature type="transmembrane region" description="Helical" evidence="1">
    <location>
        <begin position="115"/>
        <end position="136"/>
    </location>
</feature>
<name>A0AAQ4FCD4_AMBAM</name>
<protein>
    <submittedName>
        <fullName evidence="2">Uncharacterized protein</fullName>
    </submittedName>
</protein>
<keyword evidence="1" id="KW-1133">Transmembrane helix</keyword>
<proteinExistence type="predicted"/>
<evidence type="ECO:0000313" key="3">
    <source>
        <dbReference type="Proteomes" id="UP001321473"/>
    </source>
</evidence>
<feature type="transmembrane region" description="Helical" evidence="1">
    <location>
        <begin position="190"/>
        <end position="221"/>
    </location>
</feature>
<accession>A0AAQ4FCD4</accession>
<reference evidence="2 3" key="1">
    <citation type="journal article" date="2023" name="Arcadia Sci">
        <title>De novo assembly of a long-read Amblyomma americanum tick genome.</title>
        <authorList>
            <person name="Chou S."/>
            <person name="Poskanzer K.E."/>
            <person name="Rollins M."/>
            <person name="Thuy-Boun P.S."/>
        </authorList>
    </citation>
    <scope>NUCLEOTIDE SEQUENCE [LARGE SCALE GENOMIC DNA]</scope>
    <source>
        <strain evidence="2">F_SG_1</strain>
        <tissue evidence="2">Salivary glands</tissue>
    </source>
</reference>
<dbReference type="Proteomes" id="UP001321473">
    <property type="component" value="Unassembled WGS sequence"/>
</dbReference>
<keyword evidence="3" id="KW-1185">Reference proteome</keyword>
<gene>
    <name evidence="2" type="ORF">V5799_008808</name>
</gene>
<evidence type="ECO:0000313" key="2">
    <source>
        <dbReference type="EMBL" id="KAK8784830.1"/>
    </source>
</evidence>
<organism evidence="2 3">
    <name type="scientific">Amblyomma americanum</name>
    <name type="common">Lone star tick</name>
    <dbReference type="NCBI Taxonomy" id="6943"/>
    <lineage>
        <taxon>Eukaryota</taxon>
        <taxon>Metazoa</taxon>
        <taxon>Ecdysozoa</taxon>
        <taxon>Arthropoda</taxon>
        <taxon>Chelicerata</taxon>
        <taxon>Arachnida</taxon>
        <taxon>Acari</taxon>
        <taxon>Parasitiformes</taxon>
        <taxon>Ixodida</taxon>
        <taxon>Ixodoidea</taxon>
        <taxon>Ixodidae</taxon>
        <taxon>Amblyomminae</taxon>
        <taxon>Amblyomma</taxon>
    </lineage>
</organism>
<dbReference type="AlphaFoldDB" id="A0AAQ4FCD4"/>
<comment type="caution">
    <text evidence="2">The sequence shown here is derived from an EMBL/GenBank/DDBJ whole genome shotgun (WGS) entry which is preliminary data.</text>
</comment>
<keyword evidence="1" id="KW-0812">Transmembrane</keyword>
<sequence length="322" mass="37414">MGHIGYIEPFDETTSDWRSYEERLKAYLSVNDVPVAKKVPAFLSLIGAKTYALLKSLTAPDAPSSREFDSLLKLLSDHLAPQSSVIAERAKFYKRSQRSAFQNGLTLSRLRRRDLACYSCALAFMVVFVGAMILFAGHHRGRVLRQDEPLVVGLENGDDVEGETQSGFQSQFDSQASTLSPLQTDEGSGFFSLATLVYCVFGVMSLLIITCIVAIFSWFLVEHIYHDVYYDVYHDIYYYVFNDVYYDVYHDIYYYVYYDVYYDVDYDFYHDIYHDVDYDIYYDVDHDIYDDVDHDNYHTWPMFDERLPAPKRLPTAAGEFDR</sequence>
<evidence type="ECO:0000256" key="1">
    <source>
        <dbReference type="SAM" id="Phobius"/>
    </source>
</evidence>
<dbReference type="EMBL" id="JARKHS020004236">
    <property type="protein sequence ID" value="KAK8784830.1"/>
    <property type="molecule type" value="Genomic_DNA"/>
</dbReference>